<evidence type="ECO:0000259" key="10">
    <source>
        <dbReference type="PROSITE" id="PS50262"/>
    </source>
</evidence>
<dbReference type="InterPro" id="IPR000276">
    <property type="entry name" value="GPCR_Rhodpsn"/>
</dbReference>
<evidence type="ECO:0000256" key="4">
    <source>
        <dbReference type="ARBA" id="ARBA00023040"/>
    </source>
</evidence>
<dbReference type="GO" id="GO:0005886">
    <property type="term" value="C:plasma membrane"/>
    <property type="evidence" value="ECO:0007669"/>
    <property type="project" value="TreeGrafter"/>
</dbReference>
<feature type="transmembrane region" description="Helical" evidence="9">
    <location>
        <begin position="91"/>
        <end position="111"/>
    </location>
</feature>
<evidence type="ECO:0000313" key="12">
    <source>
        <dbReference type="Proteomes" id="UP000594262"/>
    </source>
</evidence>
<dbReference type="AlphaFoldDB" id="A0A7M5XCP3"/>
<dbReference type="PRINTS" id="PR00237">
    <property type="entry name" value="GPCRRHODOPSN"/>
</dbReference>
<comment type="similarity">
    <text evidence="8">Belongs to the G-protein coupled receptor 1 family.</text>
</comment>
<dbReference type="SUPFAM" id="SSF81321">
    <property type="entry name" value="Family A G protein-coupled receptor-like"/>
    <property type="match status" value="1"/>
</dbReference>
<keyword evidence="7 8" id="KW-0807">Transducer</keyword>
<evidence type="ECO:0000256" key="9">
    <source>
        <dbReference type="SAM" id="Phobius"/>
    </source>
</evidence>
<dbReference type="EnsemblMetazoa" id="CLYHEMT021169.1">
    <property type="protein sequence ID" value="CLYHEMP021169.1"/>
    <property type="gene ID" value="CLYHEMG021169"/>
</dbReference>
<feature type="transmembrane region" description="Helical" evidence="9">
    <location>
        <begin position="131"/>
        <end position="152"/>
    </location>
</feature>
<dbReference type="OrthoDB" id="9046662at2759"/>
<evidence type="ECO:0000256" key="6">
    <source>
        <dbReference type="ARBA" id="ARBA00023170"/>
    </source>
</evidence>
<feature type="transmembrane region" description="Helical" evidence="9">
    <location>
        <begin position="20"/>
        <end position="44"/>
    </location>
</feature>
<evidence type="ECO:0000256" key="7">
    <source>
        <dbReference type="ARBA" id="ARBA00023224"/>
    </source>
</evidence>
<sequence length="224" mass="25378">MSTNNSSEVIFLLSPGELQFFNVSLPIISIVGLFINVVVIWVIVTDRGMRQTTASIYIVNLAVADILVLIVGVPLWIYQLVSKNAEDWSCQLTFGLSYVTSVVSVLTLAIISYDRFHCVMQPFSQDSGKRLAYKVVSISWLVGSFLAIPFFVGYKAQHHEVTFQISAFCVYTRFFRQEVMITDLIIIVLLIIISTYFYYKLCRVARAQAALIKKDLKLLRVNVI</sequence>
<keyword evidence="2 8" id="KW-0812">Transmembrane</keyword>
<dbReference type="PANTHER" id="PTHR45695">
    <property type="entry name" value="LEUCOKININ RECEPTOR-RELATED"/>
    <property type="match status" value="1"/>
</dbReference>
<reference evidence="11" key="1">
    <citation type="submission" date="2021-01" db="UniProtKB">
        <authorList>
            <consortium name="EnsemblMetazoa"/>
        </authorList>
    </citation>
    <scope>IDENTIFICATION</scope>
</reference>
<dbReference type="Proteomes" id="UP000594262">
    <property type="component" value="Unplaced"/>
</dbReference>
<keyword evidence="5 9" id="KW-0472">Membrane</keyword>
<proteinExistence type="inferred from homology"/>
<organism evidence="11 12">
    <name type="scientific">Clytia hemisphaerica</name>
    <dbReference type="NCBI Taxonomy" id="252671"/>
    <lineage>
        <taxon>Eukaryota</taxon>
        <taxon>Metazoa</taxon>
        <taxon>Cnidaria</taxon>
        <taxon>Hydrozoa</taxon>
        <taxon>Hydroidolina</taxon>
        <taxon>Leptothecata</taxon>
        <taxon>Obeliida</taxon>
        <taxon>Clytiidae</taxon>
        <taxon>Clytia</taxon>
    </lineage>
</organism>
<evidence type="ECO:0000256" key="8">
    <source>
        <dbReference type="RuleBase" id="RU000688"/>
    </source>
</evidence>
<evidence type="ECO:0000256" key="3">
    <source>
        <dbReference type="ARBA" id="ARBA00022989"/>
    </source>
</evidence>
<dbReference type="Pfam" id="PF00001">
    <property type="entry name" value="7tm_1"/>
    <property type="match status" value="1"/>
</dbReference>
<dbReference type="InterPro" id="IPR017452">
    <property type="entry name" value="GPCR_Rhodpsn_7TM"/>
</dbReference>
<keyword evidence="6 8" id="KW-0675">Receptor</keyword>
<accession>A0A7M5XCP3</accession>
<dbReference type="PANTHER" id="PTHR45695:SF9">
    <property type="entry name" value="LEUCOKININ RECEPTOR"/>
    <property type="match status" value="1"/>
</dbReference>
<feature type="transmembrane region" description="Helical" evidence="9">
    <location>
        <begin position="180"/>
        <end position="199"/>
    </location>
</feature>
<evidence type="ECO:0000256" key="2">
    <source>
        <dbReference type="ARBA" id="ARBA00022692"/>
    </source>
</evidence>
<evidence type="ECO:0000256" key="1">
    <source>
        <dbReference type="ARBA" id="ARBA00004141"/>
    </source>
</evidence>
<protein>
    <recommendedName>
        <fullName evidence="10">G-protein coupled receptors family 1 profile domain-containing protein</fullName>
    </recommendedName>
</protein>
<feature type="domain" description="G-protein coupled receptors family 1 profile" evidence="10">
    <location>
        <begin position="35"/>
        <end position="224"/>
    </location>
</feature>
<keyword evidence="3 9" id="KW-1133">Transmembrane helix</keyword>
<keyword evidence="12" id="KW-1185">Reference proteome</keyword>
<evidence type="ECO:0000256" key="5">
    <source>
        <dbReference type="ARBA" id="ARBA00023136"/>
    </source>
</evidence>
<dbReference type="GO" id="GO:0004930">
    <property type="term" value="F:G protein-coupled receptor activity"/>
    <property type="evidence" value="ECO:0007669"/>
    <property type="project" value="UniProtKB-KW"/>
</dbReference>
<keyword evidence="4 8" id="KW-0297">G-protein coupled receptor</keyword>
<feature type="transmembrane region" description="Helical" evidence="9">
    <location>
        <begin position="56"/>
        <end position="79"/>
    </location>
</feature>
<dbReference type="CDD" id="cd00637">
    <property type="entry name" value="7tm_classA_rhodopsin-like"/>
    <property type="match status" value="1"/>
</dbReference>
<dbReference type="PROSITE" id="PS00237">
    <property type="entry name" value="G_PROTEIN_RECEP_F1_1"/>
    <property type="match status" value="1"/>
</dbReference>
<dbReference type="PROSITE" id="PS50262">
    <property type="entry name" value="G_PROTEIN_RECEP_F1_2"/>
    <property type="match status" value="1"/>
</dbReference>
<name>A0A7M5XCP3_9CNID</name>
<dbReference type="Gene3D" id="1.20.1070.10">
    <property type="entry name" value="Rhodopsin 7-helix transmembrane proteins"/>
    <property type="match status" value="1"/>
</dbReference>
<comment type="subcellular location">
    <subcellularLocation>
        <location evidence="1">Membrane</location>
        <topology evidence="1">Multi-pass membrane protein</topology>
    </subcellularLocation>
</comment>
<evidence type="ECO:0000313" key="11">
    <source>
        <dbReference type="EnsemblMetazoa" id="CLYHEMP021169.1"/>
    </source>
</evidence>